<evidence type="ECO:0000313" key="1">
    <source>
        <dbReference type="EMBL" id="RFS20980.1"/>
    </source>
</evidence>
<dbReference type="AlphaFoldDB" id="A0A3E1Y7B6"/>
<proteinExistence type="predicted"/>
<sequence>MGLMQSYLKVHGNMKKLIFVLLFIFIHVFVTAQITVKHIGKVYYYTISSNKVISQRNDTIAMSVNSYIQRYAKKDFPDVLLYINDQDPKNKLSNFEQVLVYYQKYKGEFFNKFDDIYSYPNAHIGIELSLFRNHYQKGMEAIKYVVSNLKKLKKEEKRLSRKNKRGVLEEEDLKCFEL</sequence>
<name>A0A3E1Y7B6_9BACT</name>
<dbReference type="Proteomes" id="UP000260644">
    <property type="component" value="Unassembled WGS sequence"/>
</dbReference>
<gene>
    <name evidence="1" type="ORF">DVR12_16650</name>
</gene>
<accession>A0A3E1Y7B6</accession>
<organism evidence="1 2">
    <name type="scientific">Chitinophaga silvatica</name>
    <dbReference type="NCBI Taxonomy" id="2282649"/>
    <lineage>
        <taxon>Bacteria</taxon>
        <taxon>Pseudomonadati</taxon>
        <taxon>Bacteroidota</taxon>
        <taxon>Chitinophagia</taxon>
        <taxon>Chitinophagales</taxon>
        <taxon>Chitinophagaceae</taxon>
        <taxon>Chitinophaga</taxon>
    </lineage>
</organism>
<comment type="caution">
    <text evidence="1">The sequence shown here is derived from an EMBL/GenBank/DDBJ whole genome shotgun (WGS) entry which is preliminary data.</text>
</comment>
<dbReference type="EMBL" id="QPMM01000009">
    <property type="protein sequence ID" value="RFS20980.1"/>
    <property type="molecule type" value="Genomic_DNA"/>
</dbReference>
<keyword evidence="2" id="KW-1185">Reference proteome</keyword>
<protein>
    <submittedName>
        <fullName evidence="1">Uncharacterized protein</fullName>
    </submittedName>
</protein>
<evidence type="ECO:0000313" key="2">
    <source>
        <dbReference type="Proteomes" id="UP000260644"/>
    </source>
</evidence>
<reference evidence="1 2" key="1">
    <citation type="submission" date="2018-07" db="EMBL/GenBank/DDBJ databases">
        <title>Chitinophaga K2CV101002-2 sp. nov., isolated from a monsoon evergreen broad-leaved forest soil.</title>
        <authorList>
            <person name="Lv Y."/>
        </authorList>
    </citation>
    <scope>NUCLEOTIDE SEQUENCE [LARGE SCALE GENOMIC DNA]</scope>
    <source>
        <strain evidence="1 2">GDMCC 1.1288</strain>
    </source>
</reference>